<dbReference type="SUPFAM" id="SSF141868">
    <property type="entry name" value="EAL domain-like"/>
    <property type="match status" value="1"/>
</dbReference>
<sequence>MSEPDDIWTTGLPVRQDEPARLASLAEYGIHETLDDPGFERLLLLAQRLFGVSTALVSLVEAQRQLFAVRAGLSLCETPRQWSFCAHALGSEDLLVVPDARLDSRFAANPLVLGPPHIRFYAGCPLVSPQGFVLGTLCLIDQAPRPAGLDAEASRNLRDLAALVMDKLEWRRLAQARQVSQACLESMARHSPDAIFCLDAEGGITFQNGSGRRLLARLAPGKCDTAGRVPARILAVLRKLFDRRDSAAEEAGIAELELEDQAGQTLLVEMAASRWGVAPQASCCVVLRDVTERRRNEAKLYQLAHIDALTGLPNRVLFRSRLDALLRDESAVSVMMLDLDGFKDVNDSLGHPGGDAVLKETARRLLAGVRETDVVARMGGDEFALLIRGMREEAGRLAAELIDVLSRPMLVEGQPVTVGASVGIALFPEHGTGSQELLSGADLALYLAKSEGRHGWRFFSPSLRDAAAARRAYQAELERAFSQGELVLHYQPLVRLADNALTGAEALLRWRHPERGLLGAAAFLPALQSSPLAGAVGNWALQEACAQAVAWRRRVPGLRMSVNVFPAQFRRGDLVERVAGALHQAGLAPEALELEVRDDLVARHDEALLVVMRAIRELGVGLVFDDYGTGHASLNMLKQYPLSRLKIDRSFVRGIPGSPADAAIVRAILYLGRSLGMAVTAEGVENPVQFERLRRKGCEEAQGYYLGPPVAPADFSAYLESEVLRLGASEQLSAPPAGA</sequence>
<keyword evidence="5" id="KW-1185">Reference proteome</keyword>
<dbReference type="NCBIfam" id="TIGR00254">
    <property type="entry name" value="GGDEF"/>
    <property type="match status" value="1"/>
</dbReference>
<dbReference type="InterPro" id="IPR001633">
    <property type="entry name" value="EAL_dom"/>
</dbReference>
<dbReference type="CDD" id="cd01949">
    <property type="entry name" value="GGDEF"/>
    <property type="match status" value="1"/>
</dbReference>
<dbReference type="InterPro" id="IPR029787">
    <property type="entry name" value="Nucleotide_cyclase"/>
</dbReference>
<evidence type="ECO:0000259" key="1">
    <source>
        <dbReference type="PROSITE" id="PS50883"/>
    </source>
</evidence>
<protein>
    <submittedName>
        <fullName evidence="3">Diguanylate cyclase/phosphodiesterase (GGDEF &amp; EAL domains) with PAS/PAC sensor(S)</fullName>
    </submittedName>
</protein>
<dbReference type="Pfam" id="PF01590">
    <property type="entry name" value="GAF"/>
    <property type="match status" value="1"/>
</dbReference>
<evidence type="ECO:0000259" key="2">
    <source>
        <dbReference type="PROSITE" id="PS50887"/>
    </source>
</evidence>
<dbReference type="KEGG" id="odi:ODI_R2651"/>
<dbReference type="Gene3D" id="3.20.20.450">
    <property type="entry name" value="EAL domain"/>
    <property type="match status" value="1"/>
</dbReference>
<name>A0A1C3JZQ1_9BURK</name>
<dbReference type="InterPro" id="IPR000160">
    <property type="entry name" value="GGDEF_dom"/>
</dbReference>
<dbReference type="PANTHER" id="PTHR44757">
    <property type="entry name" value="DIGUANYLATE CYCLASE DGCP"/>
    <property type="match status" value="1"/>
</dbReference>
<dbReference type="PROSITE" id="PS50883">
    <property type="entry name" value="EAL"/>
    <property type="match status" value="1"/>
</dbReference>
<dbReference type="EMBL" id="FLRC01000011">
    <property type="protein sequence ID" value="SBT24654.1"/>
    <property type="molecule type" value="Genomic_DNA"/>
</dbReference>
<dbReference type="SUPFAM" id="SSF55781">
    <property type="entry name" value="GAF domain-like"/>
    <property type="match status" value="1"/>
</dbReference>
<feature type="domain" description="EAL" evidence="1">
    <location>
        <begin position="470"/>
        <end position="723"/>
    </location>
</feature>
<dbReference type="SMART" id="SM00052">
    <property type="entry name" value="EAL"/>
    <property type="match status" value="1"/>
</dbReference>
<dbReference type="SMART" id="SM00065">
    <property type="entry name" value="GAF"/>
    <property type="match status" value="1"/>
</dbReference>
<dbReference type="InterPro" id="IPR043128">
    <property type="entry name" value="Rev_trsase/Diguanyl_cyclase"/>
</dbReference>
<dbReference type="CDD" id="cd01948">
    <property type="entry name" value="EAL"/>
    <property type="match status" value="1"/>
</dbReference>
<dbReference type="InterPro" id="IPR052155">
    <property type="entry name" value="Biofilm_reg_signaling"/>
</dbReference>
<evidence type="ECO:0000313" key="4">
    <source>
        <dbReference type="EMBL" id="SOE50339.1"/>
    </source>
</evidence>
<dbReference type="PROSITE" id="PS50887">
    <property type="entry name" value="GGDEF"/>
    <property type="match status" value="1"/>
</dbReference>
<dbReference type="InterPro" id="IPR035965">
    <property type="entry name" value="PAS-like_dom_sf"/>
</dbReference>
<dbReference type="PANTHER" id="PTHR44757:SF2">
    <property type="entry name" value="BIOFILM ARCHITECTURE MAINTENANCE PROTEIN MBAA"/>
    <property type="match status" value="1"/>
</dbReference>
<dbReference type="Pfam" id="PF00990">
    <property type="entry name" value="GGDEF"/>
    <property type="match status" value="1"/>
</dbReference>
<dbReference type="EMBL" id="LT907988">
    <property type="protein sequence ID" value="SOE50339.1"/>
    <property type="molecule type" value="Genomic_DNA"/>
</dbReference>
<dbReference type="Proteomes" id="UP000078558">
    <property type="component" value="Chromosome I"/>
</dbReference>
<gene>
    <name evidence="3" type="ORF">ODI_02724</name>
    <name evidence="4" type="ORF">ODI_R2651</name>
</gene>
<dbReference type="STRING" id="1851544.ODI_02724"/>
<accession>A0A1C3JZQ1</accession>
<dbReference type="SMART" id="SM00267">
    <property type="entry name" value="GGDEF"/>
    <property type="match status" value="1"/>
</dbReference>
<evidence type="ECO:0000313" key="3">
    <source>
        <dbReference type="EMBL" id="SBT24654.1"/>
    </source>
</evidence>
<evidence type="ECO:0000313" key="5">
    <source>
        <dbReference type="Proteomes" id="UP000078558"/>
    </source>
</evidence>
<dbReference type="InterPro" id="IPR035919">
    <property type="entry name" value="EAL_sf"/>
</dbReference>
<proteinExistence type="predicted"/>
<reference evidence="4 5" key="2">
    <citation type="submission" date="2017-08" db="EMBL/GenBank/DDBJ databases">
        <authorList>
            <person name="de Groot N.N."/>
        </authorList>
    </citation>
    <scope>NUCLEOTIDE SEQUENCE [LARGE SCALE GENOMIC DNA]</scope>
    <source>
        <strain evidence="4">Orrdi1</strain>
    </source>
</reference>
<dbReference type="RefSeq" id="WP_067751168.1">
    <property type="nucleotide sequence ID" value="NZ_LT907988.1"/>
</dbReference>
<dbReference type="AlphaFoldDB" id="A0A1C3JZQ1"/>
<dbReference type="OrthoDB" id="9813903at2"/>
<dbReference type="Gene3D" id="3.30.450.20">
    <property type="entry name" value="PAS domain"/>
    <property type="match status" value="1"/>
</dbReference>
<dbReference type="SUPFAM" id="SSF55785">
    <property type="entry name" value="PYP-like sensor domain (PAS domain)"/>
    <property type="match status" value="1"/>
</dbReference>
<feature type="domain" description="GGDEF" evidence="2">
    <location>
        <begin position="330"/>
        <end position="461"/>
    </location>
</feature>
<dbReference type="InterPro" id="IPR029016">
    <property type="entry name" value="GAF-like_dom_sf"/>
</dbReference>
<reference evidence="3 5" key="1">
    <citation type="submission" date="2016-06" db="EMBL/GenBank/DDBJ databases">
        <authorList>
            <person name="Kjaerup R.B."/>
            <person name="Dalgaard T.S."/>
            <person name="Juul-Madsen H.R."/>
        </authorList>
    </citation>
    <scope>NUCLEOTIDE SEQUENCE [LARGE SCALE GENOMIC DNA]</scope>
    <source>
        <strain evidence="3">Orrdi1</strain>
    </source>
</reference>
<dbReference type="Gene3D" id="3.30.450.40">
    <property type="match status" value="1"/>
</dbReference>
<dbReference type="Gene3D" id="3.30.70.270">
    <property type="match status" value="1"/>
</dbReference>
<dbReference type="Pfam" id="PF00563">
    <property type="entry name" value="EAL"/>
    <property type="match status" value="1"/>
</dbReference>
<dbReference type="InterPro" id="IPR003018">
    <property type="entry name" value="GAF"/>
</dbReference>
<organism evidence="3 5">
    <name type="scientific">Orrella dioscoreae</name>
    <dbReference type="NCBI Taxonomy" id="1851544"/>
    <lineage>
        <taxon>Bacteria</taxon>
        <taxon>Pseudomonadati</taxon>
        <taxon>Pseudomonadota</taxon>
        <taxon>Betaproteobacteria</taxon>
        <taxon>Burkholderiales</taxon>
        <taxon>Alcaligenaceae</taxon>
        <taxon>Orrella</taxon>
    </lineage>
</organism>
<dbReference type="SUPFAM" id="SSF55073">
    <property type="entry name" value="Nucleotide cyclase"/>
    <property type="match status" value="1"/>
</dbReference>